<organism evidence="2 3">
    <name type="scientific">Microbacterium schleiferi</name>
    <dbReference type="NCBI Taxonomy" id="69362"/>
    <lineage>
        <taxon>Bacteria</taxon>
        <taxon>Bacillati</taxon>
        <taxon>Actinomycetota</taxon>
        <taxon>Actinomycetes</taxon>
        <taxon>Micrococcales</taxon>
        <taxon>Microbacteriaceae</taxon>
        <taxon>Microbacterium</taxon>
    </lineage>
</organism>
<accession>A0A7S8RH09</accession>
<reference evidence="2 3" key="1">
    <citation type="submission" date="2020-11" db="EMBL/GenBank/DDBJ databases">
        <title>Amino acid is mineralized and recycled by bacteria in oceanic microbiome.</title>
        <authorList>
            <person name="Zheng L.Y."/>
        </authorList>
    </citation>
    <scope>NUCLEOTIDE SEQUENCE [LARGE SCALE GENOMIC DNA]</scope>
    <source>
        <strain evidence="2 3">A32-1</strain>
    </source>
</reference>
<dbReference type="KEGG" id="msf:IT882_02230"/>
<gene>
    <name evidence="2" type="ORF">IT882_02230</name>
</gene>
<dbReference type="RefSeq" id="WP_195692982.1">
    <property type="nucleotide sequence ID" value="NZ_CP064760.1"/>
</dbReference>
<feature type="compositionally biased region" description="Basic residues" evidence="1">
    <location>
        <begin position="191"/>
        <end position="202"/>
    </location>
</feature>
<evidence type="ECO:0000313" key="3">
    <source>
        <dbReference type="Proteomes" id="UP000594480"/>
    </source>
</evidence>
<sequence length="202" mass="20882">MNEPRRQGAVQLWGLEVVNLLGAIARHRGAFASGATLTAAAVAISTLAVVYPGVPTADVQLDDGGVWVTKSNDLLVGHLNYPSRLLDGAARARAGTFDVLQDGGTVLVHDETNTTLAMVDPATVELANPVSIPAGSDVALGGERSASPPVVLSTSSTPTPSPAPRSPKSPRSPTSPPTATSPSRATALRCSRLRRARARSHR</sequence>
<evidence type="ECO:0000256" key="1">
    <source>
        <dbReference type="SAM" id="MobiDB-lite"/>
    </source>
</evidence>
<feature type="compositionally biased region" description="Low complexity" evidence="1">
    <location>
        <begin position="169"/>
        <end position="190"/>
    </location>
</feature>
<proteinExistence type="predicted"/>
<name>A0A7S8RH09_9MICO</name>
<evidence type="ECO:0000313" key="2">
    <source>
        <dbReference type="EMBL" id="QPE04961.1"/>
    </source>
</evidence>
<protein>
    <submittedName>
        <fullName evidence="2">Uncharacterized protein</fullName>
    </submittedName>
</protein>
<feature type="region of interest" description="Disordered" evidence="1">
    <location>
        <begin position="138"/>
        <end position="202"/>
    </location>
</feature>
<dbReference type="AlphaFoldDB" id="A0A7S8RH09"/>
<dbReference type="EMBL" id="CP064760">
    <property type="protein sequence ID" value="QPE04961.1"/>
    <property type="molecule type" value="Genomic_DNA"/>
</dbReference>
<feature type="compositionally biased region" description="Low complexity" evidence="1">
    <location>
        <begin position="145"/>
        <end position="158"/>
    </location>
</feature>
<dbReference type="Proteomes" id="UP000594480">
    <property type="component" value="Chromosome"/>
</dbReference>
<keyword evidence="3" id="KW-1185">Reference proteome</keyword>